<accession>A0A6M3L4U2</accession>
<reference evidence="2" key="1">
    <citation type="submission" date="2020-03" db="EMBL/GenBank/DDBJ databases">
        <title>The deep terrestrial virosphere.</title>
        <authorList>
            <person name="Holmfeldt K."/>
            <person name="Nilsson E."/>
            <person name="Simone D."/>
            <person name="Lopez-Fernandez M."/>
            <person name="Wu X."/>
            <person name="de Brujin I."/>
            <person name="Lundin D."/>
            <person name="Andersson A."/>
            <person name="Bertilsson S."/>
            <person name="Dopson M."/>
        </authorList>
    </citation>
    <scope>NUCLEOTIDE SEQUENCE</scope>
    <source>
        <strain evidence="2">MM415B02515</strain>
    </source>
</reference>
<name>A0A6M3L4U2_9ZZZZ</name>
<dbReference type="AlphaFoldDB" id="A0A6M3L4U2"/>
<organism evidence="2">
    <name type="scientific">viral metagenome</name>
    <dbReference type="NCBI Taxonomy" id="1070528"/>
    <lineage>
        <taxon>unclassified sequences</taxon>
        <taxon>metagenomes</taxon>
        <taxon>organismal metagenomes</taxon>
    </lineage>
</organism>
<gene>
    <name evidence="2" type="ORF">MM415B02515_0010</name>
</gene>
<feature type="region of interest" description="Disordered" evidence="1">
    <location>
        <begin position="1"/>
        <end position="33"/>
    </location>
</feature>
<evidence type="ECO:0000256" key="1">
    <source>
        <dbReference type="SAM" id="MobiDB-lite"/>
    </source>
</evidence>
<evidence type="ECO:0000313" key="2">
    <source>
        <dbReference type="EMBL" id="QJA89706.1"/>
    </source>
</evidence>
<proteinExistence type="predicted"/>
<sequence>MKGDKRREKKLEEIKAAQCAPKKELSPEDMQKQREYTKRQLELNIKTIQKEISFKEAQISTKQILEKNDNYIDGKKRDFEIQFEIEMKKIHLDQWIEQLAEVKKLLNENRA</sequence>
<protein>
    <submittedName>
        <fullName evidence="2">Uncharacterized protein</fullName>
    </submittedName>
</protein>
<dbReference type="EMBL" id="MT142863">
    <property type="protein sequence ID" value="QJA89706.1"/>
    <property type="molecule type" value="Genomic_DNA"/>
</dbReference>